<evidence type="ECO:0000313" key="1">
    <source>
        <dbReference type="EMBL" id="MFM0003514.1"/>
    </source>
</evidence>
<sequence length="470" mass="52013">MDTQPIETDYLVIGAGATAMAFVDTLLSETDAHVVMVDRHHRPGGHWNDAYPFVGLHQPSAFYGVNSRELSTWTKDETGLNIGMYELASGAEVLSHFDQVMRQRFLPSGRVQWFPMSEYSAGVGGTHHFKSLMNGDERQVVARRKLVNATYARTEVPSTHPPKYTVAADVNCIPLNRLPDIQGPHACYTVVGSGKTGMDACLWLLQNGVAPSRIRWIMPRDAWLLDRANTQPGAENLERTIGSTIGQFEAIAEATSIPDLFARLERRGLLVRIDKAVEPSMYRCAIISQAELEQLRRIEDIVRLGHLQSVQSTQITLDRGSLPADPDTLYIDCSARAIQMPPALPIFDGDQINLLMVRWCQPVFSAALIAYVESHVADPDEQNALCRLVPSPEHPIDWLRMWAVTLANMTSWRQNAGLNAWLSQCRLNSQNAIMRGMRPDDTAKLALLQESGAKAAAAAARLPALLATLN</sequence>
<gene>
    <name evidence="1" type="ORF">PQR57_21035</name>
</gene>
<dbReference type="EMBL" id="JAQQEZ010000014">
    <property type="protein sequence ID" value="MFM0003514.1"/>
    <property type="molecule type" value="Genomic_DNA"/>
</dbReference>
<keyword evidence="2" id="KW-1185">Reference proteome</keyword>
<evidence type="ECO:0000313" key="2">
    <source>
        <dbReference type="Proteomes" id="UP001629230"/>
    </source>
</evidence>
<dbReference type="InterPro" id="IPR036188">
    <property type="entry name" value="FAD/NAD-bd_sf"/>
</dbReference>
<name>A0ABW9AUK3_9BURK</name>
<organism evidence="1 2">
    <name type="scientific">Paraburkholderia dipogonis</name>
    <dbReference type="NCBI Taxonomy" id="1211383"/>
    <lineage>
        <taxon>Bacteria</taxon>
        <taxon>Pseudomonadati</taxon>
        <taxon>Pseudomonadota</taxon>
        <taxon>Betaproteobacteria</taxon>
        <taxon>Burkholderiales</taxon>
        <taxon>Burkholderiaceae</taxon>
        <taxon>Paraburkholderia</taxon>
    </lineage>
</organism>
<dbReference type="RefSeq" id="WP_408178539.1">
    <property type="nucleotide sequence ID" value="NZ_JAQQEZ010000014.1"/>
</dbReference>
<comment type="caution">
    <text evidence="1">The sequence shown here is derived from an EMBL/GenBank/DDBJ whole genome shotgun (WGS) entry which is preliminary data.</text>
</comment>
<dbReference type="Proteomes" id="UP001629230">
    <property type="component" value="Unassembled WGS sequence"/>
</dbReference>
<reference evidence="1 2" key="1">
    <citation type="journal article" date="2024" name="Chem. Sci.">
        <title>Discovery of megapolipeptins by genome mining of a Burkholderiales bacteria collection.</title>
        <authorList>
            <person name="Paulo B.S."/>
            <person name="Recchia M.J.J."/>
            <person name="Lee S."/>
            <person name="Fergusson C.H."/>
            <person name="Romanowski S.B."/>
            <person name="Hernandez A."/>
            <person name="Krull N."/>
            <person name="Liu D.Y."/>
            <person name="Cavanagh H."/>
            <person name="Bos A."/>
            <person name="Gray C.A."/>
            <person name="Murphy B.T."/>
            <person name="Linington R.G."/>
            <person name="Eustaquio A.S."/>
        </authorList>
    </citation>
    <scope>NUCLEOTIDE SEQUENCE [LARGE SCALE GENOMIC DNA]</scope>
    <source>
        <strain evidence="1 2">RL17-350-BIC-A</strain>
    </source>
</reference>
<proteinExistence type="predicted"/>
<accession>A0ABW9AUK3</accession>
<dbReference type="Gene3D" id="3.50.50.60">
    <property type="entry name" value="FAD/NAD(P)-binding domain"/>
    <property type="match status" value="1"/>
</dbReference>
<protein>
    <submittedName>
        <fullName evidence="1">NAD(P)/FAD-dependent oxidoreductase</fullName>
    </submittedName>
</protein>
<dbReference type="SUPFAM" id="SSF51905">
    <property type="entry name" value="FAD/NAD(P)-binding domain"/>
    <property type="match status" value="1"/>
</dbReference>